<dbReference type="InterPro" id="IPR002934">
    <property type="entry name" value="Polymerase_NTP_transf_dom"/>
</dbReference>
<dbReference type="Gene3D" id="3.30.460.10">
    <property type="entry name" value="Beta Polymerase, domain 2"/>
    <property type="match status" value="1"/>
</dbReference>
<dbReference type="Pfam" id="PF01909">
    <property type="entry name" value="NTP_transf_2"/>
    <property type="match status" value="1"/>
</dbReference>
<dbReference type="CDD" id="cd05403">
    <property type="entry name" value="NT_KNTase_like"/>
    <property type="match status" value="1"/>
</dbReference>
<feature type="domain" description="Polymerase nucleotidyl transferase" evidence="1">
    <location>
        <begin position="9"/>
        <end position="93"/>
    </location>
</feature>
<reference evidence="2" key="2">
    <citation type="journal article" date="2021" name="PeerJ">
        <title>Extensive microbial diversity within the chicken gut microbiome revealed by metagenomics and culture.</title>
        <authorList>
            <person name="Gilroy R."/>
            <person name="Ravi A."/>
            <person name="Getino M."/>
            <person name="Pursley I."/>
            <person name="Horton D.L."/>
            <person name="Alikhan N.F."/>
            <person name="Baker D."/>
            <person name="Gharbi K."/>
            <person name="Hall N."/>
            <person name="Watson M."/>
            <person name="Adriaenssens E.M."/>
            <person name="Foster-Nyarko E."/>
            <person name="Jarju S."/>
            <person name="Secka A."/>
            <person name="Antonio M."/>
            <person name="Oren A."/>
            <person name="Chaudhuri R.R."/>
            <person name="La Ragione R."/>
            <person name="Hildebrand F."/>
            <person name="Pallen M.J."/>
        </authorList>
    </citation>
    <scope>NUCLEOTIDE SEQUENCE</scope>
    <source>
        <strain evidence="2">CHK193-30670</strain>
    </source>
</reference>
<dbReference type="EMBL" id="DVMT01000054">
    <property type="protein sequence ID" value="HIU40724.1"/>
    <property type="molecule type" value="Genomic_DNA"/>
</dbReference>
<dbReference type="Proteomes" id="UP000824074">
    <property type="component" value="Unassembled WGS sequence"/>
</dbReference>
<accession>A0A9D1IRN5</accession>
<comment type="caution">
    <text evidence="2">The sequence shown here is derived from an EMBL/GenBank/DDBJ whole genome shotgun (WGS) entry which is preliminary data.</text>
</comment>
<dbReference type="InterPro" id="IPR043519">
    <property type="entry name" value="NT_sf"/>
</dbReference>
<proteinExistence type="predicted"/>
<name>A0A9D1IRN5_9FIRM</name>
<protein>
    <submittedName>
        <fullName evidence="2">Nucleotidyltransferase domain-containing protein</fullName>
    </submittedName>
</protein>
<evidence type="ECO:0000313" key="2">
    <source>
        <dbReference type="EMBL" id="HIU40724.1"/>
    </source>
</evidence>
<evidence type="ECO:0000259" key="1">
    <source>
        <dbReference type="Pfam" id="PF01909"/>
    </source>
</evidence>
<organism evidence="2 3">
    <name type="scientific">Candidatus Aphodocola excrementigallinarum</name>
    <dbReference type="NCBI Taxonomy" id="2840670"/>
    <lineage>
        <taxon>Bacteria</taxon>
        <taxon>Bacillati</taxon>
        <taxon>Bacillota</taxon>
        <taxon>Bacilli</taxon>
        <taxon>Candidatus Aphodocola</taxon>
    </lineage>
</organism>
<dbReference type="GO" id="GO:0016779">
    <property type="term" value="F:nucleotidyltransferase activity"/>
    <property type="evidence" value="ECO:0007669"/>
    <property type="project" value="InterPro"/>
</dbReference>
<gene>
    <name evidence="2" type="ORF">IAB68_05440</name>
</gene>
<dbReference type="SUPFAM" id="SSF81301">
    <property type="entry name" value="Nucleotidyltransferase"/>
    <property type="match status" value="1"/>
</dbReference>
<evidence type="ECO:0000313" key="3">
    <source>
        <dbReference type="Proteomes" id="UP000824074"/>
    </source>
</evidence>
<sequence length="252" mass="30229">MIDKWKLALREFLKKYEDDDDVVGAILCGSYATNTQNEYSSIDVYLVLKEDANYSLRGNTDSNSYLIEYFMNTKEGILECMEKEFNYNKQSTANMFSYGKIIYDLDGSVKELQDKAVEYIDKPFNEITGNKLDKNDYHLWHYLHELKVCLKENNPQFNLIYYKLLNDVYDVYAEYQGLPKLPKTKIYKILTDEEYRRKLHIFKLADDDFIKLYIRCFELDKPNTMYKNIEMLINYYYEKRGGFNIRTFELRN</sequence>
<dbReference type="AlphaFoldDB" id="A0A9D1IRN5"/>
<reference evidence="2" key="1">
    <citation type="submission" date="2020-10" db="EMBL/GenBank/DDBJ databases">
        <authorList>
            <person name="Gilroy R."/>
        </authorList>
    </citation>
    <scope>NUCLEOTIDE SEQUENCE</scope>
    <source>
        <strain evidence="2">CHK193-30670</strain>
    </source>
</reference>